<evidence type="ECO:0000256" key="1">
    <source>
        <dbReference type="PROSITE-ProRule" id="PRU00175"/>
    </source>
</evidence>
<dbReference type="PROSITE" id="PS50089">
    <property type="entry name" value="ZF_RING_2"/>
    <property type="match status" value="1"/>
</dbReference>
<sequence length="244" mass="26251">MGFLPRGVNGSPVQSGMVVLPRGVVVSPVQGGMHSILPYGVKRIPPCRVKTLHCLHQFHARCVDEWLKVAHTCPQCRCDVLQAPQDDSVVSDSGSFEMALSSIRESPRVPQRSAGSAEDELAAVTVTVEAVGSDEWPLSSSPRRAPTASCRRPSALDDGAGASQPPNEDSRSLEEITIRLDDSSMTPVAVRGTEAVLGPVTPSREPQDATAQHLDAMPQQVEQAATAIQRMARGYIARKERRNL</sequence>
<dbReference type="InterPro" id="IPR001841">
    <property type="entry name" value="Znf_RING"/>
</dbReference>
<dbReference type="InterPro" id="IPR013083">
    <property type="entry name" value="Znf_RING/FYVE/PHD"/>
</dbReference>
<evidence type="ECO:0000259" key="3">
    <source>
        <dbReference type="PROSITE" id="PS50089"/>
    </source>
</evidence>
<feature type="region of interest" description="Disordered" evidence="2">
    <location>
        <begin position="101"/>
        <end position="120"/>
    </location>
</feature>
<dbReference type="CDD" id="cd23767">
    <property type="entry name" value="IQCD"/>
    <property type="match status" value="1"/>
</dbReference>
<dbReference type="PROSITE" id="PS50096">
    <property type="entry name" value="IQ"/>
    <property type="match status" value="1"/>
</dbReference>
<comment type="caution">
    <text evidence="4">The sequence shown here is derived from an EMBL/GenBank/DDBJ whole genome shotgun (WGS) entry which is preliminary data.</text>
</comment>
<feature type="region of interest" description="Disordered" evidence="2">
    <location>
        <begin position="133"/>
        <end position="173"/>
    </location>
</feature>
<keyword evidence="5" id="KW-1185">Reference proteome</keyword>
<dbReference type="GO" id="GO:0008270">
    <property type="term" value="F:zinc ion binding"/>
    <property type="evidence" value="ECO:0007669"/>
    <property type="project" value="UniProtKB-KW"/>
</dbReference>
<dbReference type="InterPro" id="IPR000048">
    <property type="entry name" value="IQ_motif_EF-hand-BS"/>
</dbReference>
<gene>
    <name evidence="4" type="ORF">CYMTET_28025</name>
</gene>
<dbReference type="AlphaFoldDB" id="A0AAE0FNT4"/>
<evidence type="ECO:0000313" key="5">
    <source>
        <dbReference type="Proteomes" id="UP001190700"/>
    </source>
</evidence>
<evidence type="ECO:0000313" key="4">
    <source>
        <dbReference type="EMBL" id="KAK3263154.1"/>
    </source>
</evidence>
<dbReference type="Pfam" id="PF00612">
    <property type="entry name" value="IQ"/>
    <property type="match status" value="1"/>
</dbReference>
<protein>
    <recommendedName>
        <fullName evidence="3">RING-type domain-containing protein</fullName>
    </recommendedName>
</protein>
<feature type="domain" description="RING-type" evidence="3">
    <location>
        <begin position="54"/>
        <end position="77"/>
    </location>
</feature>
<dbReference type="Proteomes" id="UP001190700">
    <property type="component" value="Unassembled WGS sequence"/>
</dbReference>
<dbReference type="Gene3D" id="3.30.40.10">
    <property type="entry name" value="Zinc/RING finger domain, C3HC4 (zinc finger)"/>
    <property type="match status" value="1"/>
</dbReference>
<dbReference type="EMBL" id="LGRX02015671">
    <property type="protein sequence ID" value="KAK3263154.1"/>
    <property type="molecule type" value="Genomic_DNA"/>
</dbReference>
<name>A0AAE0FNT4_9CHLO</name>
<reference evidence="4 5" key="1">
    <citation type="journal article" date="2015" name="Genome Biol. Evol.">
        <title>Comparative Genomics of a Bacterivorous Green Alga Reveals Evolutionary Causalities and Consequences of Phago-Mixotrophic Mode of Nutrition.</title>
        <authorList>
            <person name="Burns J.A."/>
            <person name="Paasch A."/>
            <person name="Narechania A."/>
            <person name="Kim E."/>
        </authorList>
    </citation>
    <scope>NUCLEOTIDE SEQUENCE [LARGE SCALE GENOMIC DNA]</scope>
    <source>
        <strain evidence="4 5">PLY_AMNH</strain>
    </source>
</reference>
<dbReference type="SUPFAM" id="SSF57850">
    <property type="entry name" value="RING/U-box"/>
    <property type="match status" value="1"/>
</dbReference>
<keyword evidence="1" id="KW-0863">Zinc-finger</keyword>
<keyword evidence="1" id="KW-0479">Metal-binding</keyword>
<proteinExistence type="predicted"/>
<evidence type="ECO:0000256" key="2">
    <source>
        <dbReference type="SAM" id="MobiDB-lite"/>
    </source>
</evidence>
<accession>A0AAE0FNT4</accession>
<organism evidence="4 5">
    <name type="scientific">Cymbomonas tetramitiformis</name>
    <dbReference type="NCBI Taxonomy" id="36881"/>
    <lineage>
        <taxon>Eukaryota</taxon>
        <taxon>Viridiplantae</taxon>
        <taxon>Chlorophyta</taxon>
        <taxon>Pyramimonadophyceae</taxon>
        <taxon>Pyramimonadales</taxon>
        <taxon>Pyramimonadaceae</taxon>
        <taxon>Cymbomonas</taxon>
    </lineage>
</organism>
<keyword evidence="1" id="KW-0862">Zinc</keyword>